<accession>A0A6C0M0X3</accession>
<proteinExistence type="predicted"/>
<dbReference type="SUPFAM" id="SSF53335">
    <property type="entry name" value="S-adenosyl-L-methionine-dependent methyltransferases"/>
    <property type="match status" value="1"/>
</dbReference>
<dbReference type="InterPro" id="IPR050851">
    <property type="entry name" value="mRNA_Cap_2O-Ribose_MeTrfase"/>
</dbReference>
<dbReference type="Pfam" id="PF01728">
    <property type="entry name" value="FtsJ"/>
    <property type="match status" value="1"/>
</dbReference>
<reference evidence="2" key="1">
    <citation type="journal article" date="2020" name="Nature">
        <title>Giant virus diversity and host interactions through global metagenomics.</title>
        <authorList>
            <person name="Schulz F."/>
            <person name="Roux S."/>
            <person name="Paez-Espino D."/>
            <person name="Jungbluth S."/>
            <person name="Walsh D.A."/>
            <person name="Denef V.J."/>
            <person name="McMahon K.D."/>
            <person name="Konstantinidis K.T."/>
            <person name="Eloe-Fadrosh E.A."/>
            <person name="Kyrpides N.C."/>
            <person name="Woyke T."/>
        </authorList>
    </citation>
    <scope>NUCLEOTIDE SEQUENCE</scope>
    <source>
        <strain evidence="2">GVMAG-S-1035124-57</strain>
    </source>
</reference>
<dbReference type="EMBL" id="MN740631">
    <property type="protein sequence ID" value="QHU36679.1"/>
    <property type="molecule type" value="Genomic_DNA"/>
</dbReference>
<dbReference type="InterPro" id="IPR029063">
    <property type="entry name" value="SAM-dependent_MTases_sf"/>
</dbReference>
<sequence length="410" mass="46823">MAYHMELPKLSNLTMQQFEQTDDPFFEIVHTHNTAVQERVISHTLYMYLCEIKEQIKECGEDAWDTVKKYTNPFEFVHTAIPNSKMYAVSKLRPLSRSFYKMIELHSTFFNALHEPPVMKSFHLAEGPGGFIEAMLHIRSRDAQSTSEDVHYGMTLLNSDASCPGWKKSKSFLELNRGRVCIETGADGTGNIISCANFEHCAARHMNACDLITADGGFDFSCDFNNQETMVLSLLIAEMGFALALQKQGGNFILKLFDTFTKPTIDVIYILCNFYKDVYVSKPCTSRHANSERYVICKHFKPETTVGLLPHLTAMFKQLEAVPKHAVIGSLLPIEHDVHFLNKLEECNAVIGQQQMETISTTINLILNKNNSDKLETMKRHNIMKCMSWCDKHCIPYNKIIQQNNIFLKH</sequence>
<dbReference type="InterPro" id="IPR002877">
    <property type="entry name" value="RNA_MeTrfase_FtsJ_dom"/>
</dbReference>
<feature type="domain" description="Ribosomal RNA methyltransferase FtsJ" evidence="1">
    <location>
        <begin position="96"/>
        <end position="300"/>
    </location>
</feature>
<name>A0A6C0M0X3_9ZZZZ</name>
<protein>
    <recommendedName>
        <fullName evidence="1">Ribosomal RNA methyltransferase FtsJ domain-containing protein</fullName>
    </recommendedName>
</protein>
<dbReference type="GO" id="GO:0005737">
    <property type="term" value="C:cytoplasm"/>
    <property type="evidence" value="ECO:0007669"/>
    <property type="project" value="TreeGrafter"/>
</dbReference>
<dbReference type="GO" id="GO:0005634">
    <property type="term" value="C:nucleus"/>
    <property type="evidence" value="ECO:0007669"/>
    <property type="project" value="UniProtKB-ARBA"/>
</dbReference>
<dbReference type="PANTHER" id="PTHR16121">
    <property type="entry name" value="CAP-SPECIFIC MRNA (NUCLEOSIDE-2'-O-)-METHYLTRANSFERASE 1-RELATED"/>
    <property type="match status" value="1"/>
</dbReference>
<dbReference type="AlphaFoldDB" id="A0A6C0M0X3"/>
<dbReference type="GO" id="GO:0004483">
    <property type="term" value="F:methyltransferase cap1 activity"/>
    <property type="evidence" value="ECO:0007669"/>
    <property type="project" value="TreeGrafter"/>
</dbReference>
<dbReference type="GO" id="GO:0032259">
    <property type="term" value="P:methylation"/>
    <property type="evidence" value="ECO:0007669"/>
    <property type="project" value="InterPro"/>
</dbReference>
<organism evidence="2">
    <name type="scientific">viral metagenome</name>
    <dbReference type="NCBI Taxonomy" id="1070528"/>
    <lineage>
        <taxon>unclassified sequences</taxon>
        <taxon>metagenomes</taxon>
        <taxon>organismal metagenomes</taxon>
    </lineage>
</organism>
<dbReference type="GO" id="GO:0006370">
    <property type="term" value="P:7-methylguanosine mRNA capping"/>
    <property type="evidence" value="ECO:0007669"/>
    <property type="project" value="TreeGrafter"/>
</dbReference>
<evidence type="ECO:0000313" key="2">
    <source>
        <dbReference type="EMBL" id="QHU36679.1"/>
    </source>
</evidence>
<evidence type="ECO:0000259" key="1">
    <source>
        <dbReference type="Pfam" id="PF01728"/>
    </source>
</evidence>
<dbReference type="PANTHER" id="PTHR16121:SF0">
    <property type="entry name" value="CAP-SPECIFIC MRNA (NUCLEOSIDE-2'-O-)-METHYLTRANSFERASE 1"/>
    <property type="match status" value="1"/>
</dbReference>
<dbReference type="Gene3D" id="3.40.50.12760">
    <property type="match status" value="1"/>
</dbReference>